<evidence type="ECO:0000256" key="4">
    <source>
        <dbReference type="ARBA" id="ARBA00021915"/>
    </source>
</evidence>
<dbReference type="AlphaFoldDB" id="A0A094ZK72"/>
<comment type="catalytic activity">
    <reaction evidence="10 11">
        <text>L-histidyl-[translation elongation factor 2] + S-adenosyl-L-methionine = 2-[(3S)-amino-3-carboxypropyl]-L-histidyl-[translation elongation factor 2] + S-methyl-5'-thioadenosine + H(+)</text>
        <dbReference type="Rhea" id="RHEA:36783"/>
        <dbReference type="Rhea" id="RHEA-COMP:9748"/>
        <dbReference type="Rhea" id="RHEA-COMP:9749"/>
        <dbReference type="ChEBI" id="CHEBI:15378"/>
        <dbReference type="ChEBI" id="CHEBI:17509"/>
        <dbReference type="ChEBI" id="CHEBI:29979"/>
        <dbReference type="ChEBI" id="CHEBI:59789"/>
        <dbReference type="ChEBI" id="CHEBI:73995"/>
        <dbReference type="EC" id="2.5.1.108"/>
    </reaction>
</comment>
<evidence type="ECO:0000256" key="8">
    <source>
        <dbReference type="ARBA" id="ARBA00023004"/>
    </source>
</evidence>
<dbReference type="GO" id="GO:0051539">
    <property type="term" value="F:4 iron, 4 sulfur cluster binding"/>
    <property type="evidence" value="ECO:0007669"/>
    <property type="project" value="UniProtKB-UniRule"/>
</dbReference>
<dbReference type="InterPro" id="IPR042265">
    <property type="entry name" value="DPH1/DPH2_3"/>
</dbReference>
<sequence>MCRLEWQITEGQIFRLSPSRPRMNDANRKTNIMRLGLEMPTKRILPWKIPDWLLDDPLLNKSISEYLPVHYNFEIHKTIWRIHCLRARRIALQMPEGLLLFAIPISEIIRNYFIRSNKTSGHALTISTNDATVGEDSIKDIDVVILGDVTYGACCVEELTAKALGVDLLVHYGHSCLVPLDSISVLYVFVDIQIDIVHLIDSVKANFEKSSRLALVSTIQFVTSLQTAKQPLLEAGYSVTIPQCLPLSPGEILGCTSPKVEGVDALIYVGDGRFHLESIMISNPLLAAYRYDPYNKSFTREYYDHKVMRKHRKKAVDTARNAVNFGIILGTLGKQGSSTVVKQLQTELEKSGKTYIILLLSEIIPSKLALFDEQVDVWIQVACPRLSIDWGVEFTKPLLTPYEAFVALNEQVFWPRDLSEAYPMDYYANQSLGHWTPNHRLNKLSAPKTVN</sequence>
<dbReference type="InterPro" id="IPR042263">
    <property type="entry name" value="DPH1/DPH2_1"/>
</dbReference>
<organism evidence="13">
    <name type="scientific">Schistosoma haematobium</name>
    <name type="common">Blood fluke</name>
    <dbReference type="NCBI Taxonomy" id="6185"/>
    <lineage>
        <taxon>Eukaryota</taxon>
        <taxon>Metazoa</taxon>
        <taxon>Spiralia</taxon>
        <taxon>Lophotrochozoa</taxon>
        <taxon>Platyhelminthes</taxon>
        <taxon>Trematoda</taxon>
        <taxon>Digenea</taxon>
        <taxon>Strigeidida</taxon>
        <taxon>Schistosomatoidea</taxon>
        <taxon>Schistosomatidae</taxon>
        <taxon>Schistosoma</taxon>
    </lineage>
</organism>
<dbReference type="GO" id="GO:0046872">
    <property type="term" value="F:metal ion binding"/>
    <property type="evidence" value="ECO:0007669"/>
    <property type="project" value="UniProtKB-KW"/>
</dbReference>
<keyword evidence="11" id="KW-0004">4Fe-4S</keyword>
<dbReference type="EMBL" id="KL250539">
    <property type="protein sequence ID" value="KGB33259.1"/>
    <property type="molecule type" value="Genomic_DNA"/>
</dbReference>
<comment type="function">
    <text evidence="11">Catalyzes the first step of diphthamide biosynthesis, a post-translational modification of histidine which occurs in elongation factor 2.</text>
</comment>
<evidence type="ECO:0000256" key="10">
    <source>
        <dbReference type="ARBA" id="ARBA00048403"/>
    </source>
</evidence>
<evidence type="ECO:0000256" key="5">
    <source>
        <dbReference type="ARBA" id="ARBA00022679"/>
    </source>
</evidence>
<evidence type="ECO:0000256" key="6">
    <source>
        <dbReference type="ARBA" id="ARBA00022691"/>
    </source>
</evidence>
<dbReference type="InterPro" id="IPR042264">
    <property type="entry name" value="DPH1/DPH2_2"/>
</dbReference>
<evidence type="ECO:0000256" key="7">
    <source>
        <dbReference type="ARBA" id="ARBA00022723"/>
    </source>
</evidence>
<dbReference type="Gene3D" id="3.40.50.11850">
    <property type="entry name" value="Diphthamide synthesis DPH1/DPH2 domain 2"/>
    <property type="match status" value="1"/>
</dbReference>
<dbReference type="RefSeq" id="XP_012793014.1">
    <property type="nucleotide sequence ID" value="XM_012937560.1"/>
</dbReference>
<reference evidence="13" key="1">
    <citation type="journal article" date="2012" name="Nat. Genet.">
        <title>Whole-genome sequence of Schistosoma haematobium.</title>
        <authorList>
            <person name="Young N.D."/>
            <person name="Jex A.R."/>
            <person name="Li B."/>
            <person name="Liu S."/>
            <person name="Yang L."/>
            <person name="Xiong Z."/>
            <person name="Li Y."/>
            <person name="Cantacessi C."/>
            <person name="Hall R.S."/>
            <person name="Xu X."/>
            <person name="Chen F."/>
            <person name="Wu X."/>
            <person name="Zerlotini A."/>
            <person name="Oliveira G."/>
            <person name="Hofmann A."/>
            <person name="Zhang G."/>
            <person name="Fang X."/>
            <person name="Kang Y."/>
            <person name="Campbell B.E."/>
            <person name="Loukas A."/>
            <person name="Ranganathan S."/>
            <person name="Rollinson D."/>
            <person name="Rinaldi G."/>
            <person name="Brindley P.J."/>
            <person name="Yang H."/>
            <person name="Wang J."/>
            <person name="Wang J."/>
            <person name="Gasser R.B."/>
        </authorList>
    </citation>
    <scope>NUCLEOTIDE SEQUENCE [LARGE SCALE GENOMIC DNA]</scope>
</reference>
<gene>
    <name evidence="12" type="primary">DPH1_1</name>
    <name evidence="12" type="ORF">MS3_00008643</name>
    <name evidence="13" type="ORF">MS3_01404</name>
</gene>
<dbReference type="PIRSF" id="PIRSF004967">
    <property type="entry name" value="DPH1"/>
    <property type="match status" value="1"/>
</dbReference>
<dbReference type="GO" id="GO:0090560">
    <property type="term" value="F:2-(3-amino-3-carboxypropyl)histidine synthase activity"/>
    <property type="evidence" value="ECO:0007669"/>
    <property type="project" value="UniProtKB-UniRule"/>
</dbReference>
<reference evidence="12" key="3">
    <citation type="submission" date="2021-06" db="EMBL/GenBank/DDBJ databases">
        <title>Chromosome-level genome assembly for S. haematobium.</title>
        <authorList>
            <person name="Stroehlein A.J."/>
        </authorList>
    </citation>
    <scope>NUCLEOTIDE SEQUENCE</scope>
</reference>
<dbReference type="GO" id="GO:0017183">
    <property type="term" value="P:protein histidyl modification to diphthamide"/>
    <property type="evidence" value="ECO:0007669"/>
    <property type="project" value="UniProtKB-UniRule"/>
</dbReference>
<dbReference type="CTD" id="24589161"/>
<dbReference type="PANTHER" id="PTHR10762:SF1">
    <property type="entry name" value="2-(3-AMINO-3-CARBOXYPROPYL)HISTIDINE SYNTHASE SUBUNIT 1"/>
    <property type="match status" value="1"/>
</dbReference>
<dbReference type="EC" id="2.5.1.108" evidence="3 11"/>
<dbReference type="NCBIfam" id="TIGR00322">
    <property type="entry name" value="diphth2_R"/>
    <property type="match status" value="1"/>
</dbReference>
<evidence type="ECO:0000313" key="13">
    <source>
        <dbReference type="EMBL" id="KGB33259.1"/>
    </source>
</evidence>
<dbReference type="FunFam" id="3.40.50.11860:FF:000002">
    <property type="entry name" value="2-(3-amino-3-carboxypropyl)histidine synthase subunit 1"/>
    <property type="match status" value="1"/>
</dbReference>
<dbReference type="InterPro" id="IPR035435">
    <property type="entry name" value="DPH1/DPH2_euk_archaea"/>
</dbReference>
<comment type="similarity">
    <text evidence="2 11">Belongs to the DPH1/DPH2 family. DPH1 subfamily.</text>
</comment>
<dbReference type="UniPathway" id="UPA00559"/>
<reference evidence="12" key="2">
    <citation type="journal article" date="2019" name="Gigascience">
        <title>High-quality Schistosoma haematobium genome achieved by single-molecule and long-range sequencing.</title>
        <authorList>
            <person name="Stroehlein A.J."/>
            <person name="Korhonen P.K."/>
            <person name="Chong T.M."/>
            <person name="Lim Y.L."/>
            <person name="Chan K.G."/>
            <person name="Webster B."/>
            <person name="Rollinson D."/>
            <person name="Brindley P.J."/>
            <person name="Gasser R.B."/>
            <person name="Young N.D."/>
        </authorList>
    </citation>
    <scope>NUCLEOTIDE SEQUENCE</scope>
</reference>
<evidence type="ECO:0000256" key="9">
    <source>
        <dbReference type="ARBA" id="ARBA00023014"/>
    </source>
</evidence>
<dbReference type="PANTHER" id="PTHR10762">
    <property type="entry name" value="DIPHTHAMIDE BIOSYNTHESIS PROTEIN"/>
    <property type="match status" value="1"/>
</dbReference>
<dbReference type="GeneID" id="24589161"/>
<evidence type="ECO:0000256" key="2">
    <source>
        <dbReference type="ARBA" id="ARBA00010173"/>
    </source>
</evidence>
<evidence type="ECO:0000313" key="12">
    <source>
        <dbReference type="EMBL" id="KAH9581535.1"/>
    </source>
</evidence>
<dbReference type="Pfam" id="PF01866">
    <property type="entry name" value="Diphthamide_syn"/>
    <property type="match status" value="1"/>
</dbReference>
<dbReference type="SFLD" id="SFLDG01121">
    <property type="entry name" value="Diphthamide_biosynthesis"/>
    <property type="match status" value="1"/>
</dbReference>
<keyword evidence="6 11" id="KW-0949">S-adenosyl-L-methionine</keyword>
<keyword evidence="5 11" id="KW-0808">Transferase</keyword>
<keyword evidence="9" id="KW-0411">Iron-sulfur</keyword>
<reference evidence="12" key="4">
    <citation type="journal article" date="2022" name="PLoS Pathog.">
        <title>Chromosome-level genome of Schistosoma haematobium underpins genome-wide explorations of molecular variation.</title>
        <authorList>
            <person name="Stroehlein A.J."/>
            <person name="Korhonen P.K."/>
            <person name="Lee V.V."/>
            <person name="Ralph S.A."/>
            <person name="Mentink-Kane M."/>
            <person name="You H."/>
            <person name="McManus D.P."/>
            <person name="Tchuente L.T."/>
            <person name="Stothard J.R."/>
            <person name="Kaur P."/>
            <person name="Dudchenko O."/>
            <person name="Aiden E.L."/>
            <person name="Yang B."/>
            <person name="Yang H."/>
            <person name="Emery A.M."/>
            <person name="Webster B.L."/>
            <person name="Brindley P.J."/>
            <person name="Rollinson D."/>
            <person name="Chang B.C.H."/>
            <person name="Gasser R.B."/>
            <person name="Young N.D."/>
        </authorList>
    </citation>
    <scope>NUCLEOTIDE SEQUENCE</scope>
</reference>
<dbReference type="STRING" id="6185.A0A094ZK72"/>
<proteinExistence type="inferred from homology"/>
<dbReference type="Gene3D" id="3.40.50.11860">
    <property type="entry name" value="Diphthamide synthesis DPH1/DPH2 domain 3"/>
    <property type="match status" value="1"/>
</dbReference>
<comment type="pathway">
    <text evidence="1 11">Protein modification; peptidyl-diphthamide biosynthesis.</text>
</comment>
<keyword evidence="14" id="KW-1185">Reference proteome</keyword>
<evidence type="ECO:0000313" key="14">
    <source>
        <dbReference type="Proteomes" id="UP000471633"/>
    </source>
</evidence>
<dbReference type="Gene3D" id="3.40.50.11840">
    <property type="entry name" value="Diphthamide synthesis DPH1/DPH2 domain 1"/>
    <property type="match status" value="1"/>
</dbReference>
<dbReference type="SFLD" id="SFLDS00032">
    <property type="entry name" value="Radical_SAM_3-amino-3-carboxyp"/>
    <property type="match status" value="1"/>
</dbReference>
<evidence type="ECO:0000256" key="3">
    <source>
        <dbReference type="ARBA" id="ARBA00012221"/>
    </source>
</evidence>
<evidence type="ECO:0000256" key="11">
    <source>
        <dbReference type="PIRNR" id="PIRNR004967"/>
    </source>
</evidence>
<evidence type="ECO:0000256" key="1">
    <source>
        <dbReference type="ARBA" id="ARBA00005156"/>
    </source>
</evidence>
<comment type="cofactor">
    <cofactor evidence="11">
        <name>[4Fe-4S] cluster</name>
        <dbReference type="ChEBI" id="CHEBI:49883"/>
    </cofactor>
    <text evidence="11">Binds 1 [4Fe-4S] cluster per subunit. The cluster is coordinated with 3 cysteines and an exchangeable S-adenosyl-L-methionine.</text>
</comment>
<dbReference type="KEGG" id="shx:MS3_00008643"/>
<protein>
    <recommendedName>
        <fullName evidence="4 11">2-(3-amino-3-carboxypropyl)histidine synthase subunit 1</fullName>
        <ecNumber evidence="3 11">2.5.1.108</ecNumber>
    </recommendedName>
</protein>
<name>A0A094ZK72_SCHHA</name>
<dbReference type="InterPro" id="IPR016435">
    <property type="entry name" value="DPH1/DPH2"/>
</dbReference>
<accession>A0A094ZK72</accession>
<keyword evidence="7" id="KW-0479">Metal-binding</keyword>
<dbReference type="Proteomes" id="UP000471633">
    <property type="component" value="Unassembled WGS sequence"/>
</dbReference>
<dbReference type="EMBL" id="AMPZ03000006">
    <property type="protein sequence ID" value="KAH9581535.1"/>
    <property type="molecule type" value="Genomic_DNA"/>
</dbReference>
<dbReference type="FunFam" id="3.40.50.11850:FF:000001">
    <property type="entry name" value="2-(3-amino-3-carboxypropyl)histidine synthase subunit 1"/>
    <property type="match status" value="1"/>
</dbReference>
<keyword evidence="8" id="KW-0408">Iron</keyword>